<evidence type="ECO:0000259" key="1">
    <source>
        <dbReference type="Pfam" id="PF05699"/>
    </source>
</evidence>
<dbReference type="Pfam" id="PF05699">
    <property type="entry name" value="Dimer_Tnp_hAT"/>
    <property type="match status" value="1"/>
</dbReference>
<dbReference type="PANTHER" id="PTHR37067:SF3">
    <property type="entry name" value="PX DOMAIN-CONTAINING PROTEIN"/>
    <property type="match status" value="1"/>
</dbReference>
<dbReference type="VEuPathDB" id="FungiDB:SDRG_16091"/>
<evidence type="ECO:0000313" key="2">
    <source>
        <dbReference type="EMBL" id="EQC26072.1"/>
    </source>
</evidence>
<proteinExistence type="predicted"/>
<sequence>MNAYMAYRDAAATDKHDLELAVSTAIELFVVGLDKLCAKKLDVPPDLQAPHELATTELGPFMDVLQHHRGLICRYGGFAMQKAIASERAALEDAYQKNEAVRSSIDSSQDEPFEKVWKNYSTVYPNLSMFAAGLATVLPSTHTVEADFSILKNTRSDSRRSLSNYAMEGQMQSKQYKELEAAVTSMQRATHRIAPRNATAFSLIA</sequence>
<dbReference type="InParanoid" id="T0R995"/>
<name>T0R995_SAPDV</name>
<organism evidence="2 3">
    <name type="scientific">Saprolegnia diclina (strain VS20)</name>
    <dbReference type="NCBI Taxonomy" id="1156394"/>
    <lineage>
        <taxon>Eukaryota</taxon>
        <taxon>Sar</taxon>
        <taxon>Stramenopiles</taxon>
        <taxon>Oomycota</taxon>
        <taxon>Saprolegniomycetes</taxon>
        <taxon>Saprolegniales</taxon>
        <taxon>Saprolegniaceae</taxon>
        <taxon>Saprolegnia</taxon>
    </lineage>
</organism>
<accession>T0R995</accession>
<gene>
    <name evidence="2" type="ORF">SDRG_16091</name>
</gene>
<reference evidence="2 3" key="1">
    <citation type="submission" date="2012-04" db="EMBL/GenBank/DDBJ databases">
        <title>The Genome Sequence of Saprolegnia declina VS20.</title>
        <authorList>
            <consortium name="The Broad Institute Genome Sequencing Platform"/>
            <person name="Russ C."/>
            <person name="Nusbaum C."/>
            <person name="Tyler B."/>
            <person name="van West P."/>
            <person name="Dieguez-Uribeondo J."/>
            <person name="de Bruijn I."/>
            <person name="Tripathy S."/>
            <person name="Jiang R."/>
            <person name="Young S.K."/>
            <person name="Zeng Q."/>
            <person name="Gargeya S."/>
            <person name="Fitzgerald M."/>
            <person name="Haas B."/>
            <person name="Abouelleil A."/>
            <person name="Alvarado L."/>
            <person name="Arachchi H.M."/>
            <person name="Berlin A."/>
            <person name="Chapman S.B."/>
            <person name="Goldberg J."/>
            <person name="Griggs A."/>
            <person name="Gujja S."/>
            <person name="Hansen M."/>
            <person name="Howarth C."/>
            <person name="Imamovic A."/>
            <person name="Larimer J."/>
            <person name="McCowen C."/>
            <person name="Montmayeur A."/>
            <person name="Murphy C."/>
            <person name="Neiman D."/>
            <person name="Pearson M."/>
            <person name="Priest M."/>
            <person name="Roberts A."/>
            <person name="Saif S."/>
            <person name="Shea T."/>
            <person name="Sisk P."/>
            <person name="Sykes S."/>
            <person name="Wortman J."/>
            <person name="Nusbaum C."/>
            <person name="Birren B."/>
        </authorList>
    </citation>
    <scope>NUCLEOTIDE SEQUENCE [LARGE SCALE GENOMIC DNA]</scope>
    <source>
        <strain evidence="2 3">VS20</strain>
    </source>
</reference>
<keyword evidence="3" id="KW-1185">Reference proteome</keyword>
<dbReference type="RefSeq" id="XP_008620509.1">
    <property type="nucleotide sequence ID" value="XM_008622287.1"/>
</dbReference>
<protein>
    <recommendedName>
        <fullName evidence="1">HAT C-terminal dimerisation domain-containing protein</fullName>
    </recommendedName>
</protein>
<evidence type="ECO:0000313" key="3">
    <source>
        <dbReference type="Proteomes" id="UP000030762"/>
    </source>
</evidence>
<dbReference type="GeneID" id="19956818"/>
<dbReference type="Proteomes" id="UP000030762">
    <property type="component" value="Unassembled WGS sequence"/>
</dbReference>
<dbReference type="AlphaFoldDB" id="T0R995"/>
<dbReference type="PANTHER" id="PTHR37067">
    <property type="entry name" value="PX DOMAIN-CONTAINING PROTEIN"/>
    <property type="match status" value="1"/>
</dbReference>
<dbReference type="OrthoDB" id="77019at2759"/>
<dbReference type="GO" id="GO:0046983">
    <property type="term" value="F:protein dimerization activity"/>
    <property type="evidence" value="ECO:0007669"/>
    <property type="project" value="InterPro"/>
</dbReference>
<feature type="domain" description="HAT C-terminal dimerisation" evidence="1">
    <location>
        <begin position="109"/>
        <end position="168"/>
    </location>
</feature>
<dbReference type="EMBL" id="JH767243">
    <property type="protein sequence ID" value="EQC26072.1"/>
    <property type="molecule type" value="Genomic_DNA"/>
</dbReference>
<dbReference type="InterPro" id="IPR008906">
    <property type="entry name" value="HATC_C_dom"/>
</dbReference>